<dbReference type="EMBL" id="BJCC01000009">
    <property type="protein sequence ID" value="GCF93340.1"/>
    <property type="molecule type" value="Genomic_DNA"/>
</dbReference>
<name>A0A4P5P6G2_9ENTE</name>
<dbReference type="RefSeq" id="WP_146621794.1">
    <property type="nucleotide sequence ID" value="NZ_BJCC01000009.1"/>
</dbReference>
<dbReference type="PROSITE" id="PS51257">
    <property type="entry name" value="PROKAR_LIPOPROTEIN"/>
    <property type="match status" value="1"/>
</dbReference>
<evidence type="ECO:0008006" key="5">
    <source>
        <dbReference type="Google" id="ProtNLM"/>
    </source>
</evidence>
<organism evidence="3 4">
    <name type="scientific">Enterococcus florum</name>
    <dbReference type="NCBI Taxonomy" id="2480627"/>
    <lineage>
        <taxon>Bacteria</taxon>
        <taxon>Bacillati</taxon>
        <taxon>Bacillota</taxon>
        <taxon>Bacilli</taxon>
        <taxon>Lactobacillales</taxon>
        <taxon>Enterococcaceae</taxon>
        <taxon>Enterococcus</taxon>
    </lineage>
</organism>
<accession>A0A4P5P6G2</accession>
<sequence length="158" mass="17426">MKKIVGVCLLFCFSILLTGCENESSQDNSSPSSSISSNSTDNGKFKLKQSKDKNTAYVKNYVGRNASTAGTERLSGNIMDSYGEGNLTLVFISENGEAVTEENRKDYVITDQNPEPNTEIKYTFETTDSGEQTTLVDTQSLEEIELYVKKVNTDQSSE</sequence>
<gene>
    <name evidence="3" type="ORF">NRIC_12310</name>
</gene>
<evidence type="ECO:0000313" key="4">
    <source>
        <dbReference type="Proteomes" id="UP000290567"/>
    </source>
</evidence>
<dbReference type="AlphaFoldDB" id="A0A4P5P6G2"/>
<reference evidence="4" key="1">
    <citation type="submission" date="2019-02" db="EMBL/GenBank/DDBJ databases">
        <title>Draft genome sequence of Enterococcus sp. Gos25-1.</title>
        <authorList>
            <person name="Tanaka N."/>
            <person name="Shiwa Y."/>
            <person name="Fujita N."/>
        </authorList>
    </citation>
    <scope>NUCLEOTIDE SEQUENCE [LARGE SCALE GENOMIC DNA]</scope>
    <source>
        <strain evidence="4">Gos25-1</strain>
    </source>
</reference>
<feature type="chain" id="PRO_5038971093" description="Lipoprotein" evidence="2">
    <location>
        <begin position="19"/>
        <end position="158"/>
    </location>
</feature>
<evidence type="ECO:0000313" key="3">
    <source>
        <dbReference type="EMBL" id="GCF93340.1"/>
    </source>
</evidence>
<comment type="caution">
    <text evidence="3">The sequence shown here is derived from an EMBL/GenBank/DDBJ whole genome shotgun (WGS) entry which is preliminary data.</text>
</comment>
<evidence type="ECO:0000256" key="2">
    <source>
        <dbReference type="SAM" id="SignalP"/>
    </source>
</evidence>
<feature type="compositionally biased region" description="Low complexity" evidence="1">
    <location>
        <begin position="23"/>
        <end position="39"/>
    </location>
</feature>
<dbReference type="OrthoDB" id="3192206at2"/>
<keyword evidence="4" id="KW-1185">Reference proteome</keyword>
<keyword evidence="2" id="KW-0732">Signal</keyword>
<feature type="signal peptide" evidence="2">
    <location>
        <begin position="1"/>
        <end position="18"/>
    </location>
</feature>
<proteinExistence type="predicted"/>
<evidence type="ECO:0000256" key="1">
    <source>
        <dbReference type="SAM" id="MobiDB-lite"/>
    </source>
</evidence>
<protein>
    <recommendedName>
        <fullName evidence="5">Lipoprotein</fullName>
    </recommendedName>
</protein>
<dbReference type="Proteomes" id="UP000290567">
    <property type="component" value="Unassembled WGS sequence"/>
</dbReference>
<feature type="region of interest" description="Disordered" evidence="1">
    <location>
        <begin position="23"/>
        <end position="51"/>
    </location>
</feature>